<dbReference type="HOGENOM" id="CLU_425452_0_0_1"/>
<dbReference type="RefSeq" id="XP_001707417.1">
    <property type="nucleotide sequence ID" value="XM_001707365.1"/>
</dbReference>
<organism evidence="10 11">
    <name type="scientific">Giardia intestinalis (strain ATCC 50803 / WB clone C6)</name>
    <name type="common">Giardia lamblia</name>
    <dbReference type="NCBI Taxonomy" id="184922"/>
    <lineage>
        <taxon>Eukaryota</taxon>
        <taxon>Metamonada</taxon>
        <taxon>Diplomonadida</taxon>
        <taxon>Hexamitidae</taxon>
        <taxon>Giardiinae</taxon>
        <taxon>Giardia</taxon>
    </lineage>
</organism>
<keyword evidence="9" id="KW-0812">Transmembrane</keyword>
<feature type="region of interest" description="Disordered" evidence="8">
    <location>
        <begin position="617"/>
        <end position="644"/>
    </location>
</feature>
<gene>
    <name evidence="10" type="ORF">GL50803_00115159</name>
</gene>
<keyword evidence="4 7" id="KW-0442">Lipid degradation</keyword>
<dbReference type="EC" id="3.1.1.-" evidence="7"/>
<keyword evidence="3 7" id="KW-0378">Hydrolase</keyword>
<comment type="function">
    <text evidence="7">Putative phospholipase.</text>
</comment>
<evidence type="ECO:0000256" key="7">
    <source>
        <dbReference type="RuleBase" id="RU364138"/>
    </source>
</evidence>
<keyword evidence="9" id="KW-0472">Membrane</keyword>
<dbReference type="GeneID" id="5700317"/>
<dbReference type="AlphaFoldDB" id="A8BET4"/>
<evidence type="ECO:0000256" key="1">
    <source>
        <dbReference type="ARBA" id="ARBA00007835"/>
    </source>
</evidence>
<name>A8BET4_GIAIC</name>
<proteinExistence type="inferred from homology"/>
<reference evidence="10 11" key="1">
    <citation type="journal article" date="2007" name="Science">
        <title>Genomic minimalism in the early diverging intestinal parasite Giardia lamblia.</title>
        <authorList>
            <person name="Morrison H.G."/>
            <person name="McArthur A.G."/>
            <person name="Gillin F.D."/>
            <person name="Aley S.B."/>
            <person name="Adam R.D."/>
            <person name="Olsen G.J."/>
            <person name="Best A.A."/>
            <person name="Cande W.Z."/>
            <person name="Chen F."/>
            <person name="Cipriano M.J."/>
            <person name="Davids B.J."/>
            <person name="Dawson S.C."/>
            <person name="Elmendorf H.G."/>
            <person name="Hehl A.B."/>
            <person name="Holder M.E."/>
            <person name="Huse S.M."/>
            <person name="Kim U.U."/>
            <person name="Lasek-Nesselquist E."/>
            <person name="Manning G."/>
            <person name="Nigam A."/>
            <person name="Nixon J.E."/>
            <person name="Palm D."/>
            <person name="Passamaneck N.E."/>
            <person name="Prabhu A."/>
            <person name="Reich C.I."/>
            <person name="Reiner D.S."/>
            <person name="Samuelson J."/>
            <person name="Svard S.G."/>
            <person name="Sogin M.L."/>
        </authorList>
    </citation>
    <scope>NUCLEOTIDE SEQUENCE [LARGE SCALE GENOMIC DNA]</scope>
    <source>
        <strain evidence="10 11">WB C6</strain>
    </source>
</reference>
<sequence length="644" mass="72203">MLLILTSFVTIAHASRRLAIVRDDQGGVSLLHNFASNAIVNSELTDVNSVGGYYQLRSAASTAEHDTDEERAYYMGYAEGYLLAPQIQDHMRNVMDDTFSELYDGNWPSKFREYASESRARIVHNYHTHGLEPFWVATYLMSDRYISGLHAGYMRYSIDNPSLKLIDISEDEFYMLSSIGDWEIGLELLLYGDNETVIQSIEHRAAEQLYSHCSGCVRIADDLDEIFTGHATWTSWGFGFLRVMKIYDFNFQTLNTTAQQISFSSYPGFVSSVDDFYIVKGTEKTTGHPIKFSVIETSYNIMNTTAALSAISRASNTSVLTWSRAMAANLIASSAANWPEVFTNKISYTYNDNWLITDYAILDTINSMCKTRGERDSYIRTHSPVILTSLEVVPGYYKSFDATSKLIHDGLYVSINVPADPYVRKYGYFHDDDPYEGSPRYSIFMREGTRVGNCKSMVTLMRHNSYKTDSASNKDPGSAIASRYDLRSYEECGKNPAPFGATDAKVVANYNFNDMSFWAIFGPTLGTHNDLPKFTFSDWPGLPHRGVPHNSLPVTTVPSLIIFKNSTPKSQSPIVTSVIIILLLAIISAVLGLVIRTVIHRKRVKLSNPKLVEGTENDEKRALINPDDPATVACTTQPVQGEKQ</sequence>
<evidence type="ECO:0000256" key="8">
    <source>
        <dbReference type="SAM" id="MobiDB-lite"/>
    </source>
</evidence>
<dbReference type="Pfam" id="PF04916">
    <property type="entry name" value="Phospholip_B"/>
    <property type="match status" value="1"/>
</dbReference>
<comment type="similarity">
    <text evidence="1 7">Belongs to the phospholipase B-like family.</text>
</comment>
<evidence type="ECO:0000313" key="11">
    <source>
        <dbReference type="Proteomes" id="UP000001548"/>
    </source>
</evidence>
<keyword evidence="11" id="KW-1185">Reference proteome</keyword>
<evidence type="ECO:0000256" key="4">
    <source>
        <dbReference type="ARBA" id="ARBA00022963"/>
    </source>
</evidence>
<keyword evidence="6" id="KW-0325">Glycoprotein</keyword>
<dbReference type="Proteomes" id="UP000001548">
    <property type="component" value="Unassembled WGS sequence"/>
</dbReference>
<evidence type="ECO:0000256" key="2">
    <source>
        <dbReference type="ARBA" id="ARBA00022729"/>
    </source>
</evidence>
<evidence type="ECO:0000256" key="3">
    <source>
        <dbReference type="ARBA" id="ARBA00022801"/>
    </source>
</evidence>
<accession>A8BET4</accession>
<dbReference type="STRING" id="184922.A8BET4"/>
<dbReference type="GO" id="GO:0004620">
    <property type="term" value="F:phospholipase activity"/>
    <property type="evidence" value="ECO:0000318"/>
    <property type="project" value="GO_Central"/>
</dbReference>
<dbReference type="PANTHER" id="PTHR12370">
    <property type="entry name" value="PHOSPHOLIPASE B-RELATED"/>
    <property type="match status" value="1"/>
</dbReference>
<feature type="compositionally biased region" description="Polar residues" evidence="8">
    <location>
        <begin position="633"/>
        <end position="644"/>
    </location>
</feature>
<dbReference type="GO" id="GO:0005576">
    <property type="term" value="C:extracellular region"/>
    <property type="evidence" value="ECO:0000318"/>
    <property type="project" value="GO_Central"/>
</dbReference>
<evidence type="ECO:0000313" key="10">
    <source>
        <dbReference type="EMBL" id="KAE8305737.1"/>
    </source>
</evidence>
<protein>
    <recommendedName>
        <fullName evidence="7">Phospholipase B-like</fullName>
        <ecNumber evidence="7">3.1.1.-</ecNumber>
    </recommendedName>
</protein>
<comment type="caution">
    <text evidence="10">The sequence shown here is derived from an EMBL/GenBank/DDBJ whole genome shotgun (WGS) entry which is preliminary data.</text>
</comment>
<keyword evidence="2" id="KW-0732">Signal</keyword>
<dbReference type="InterPro" id="IPR007000">
    <property type="entry name" value="PLipase_B-like"/>
</dbReference>
<keyword evidence="5 7" id="KW-0443">Lipid metabolism</keyword>
<dbReference type="EMBL" id="AACB03000001">
    <property type="protein sequence ID" value="KAE8305737.1"/>
    <property type="molecule type" value="Genomic_DNA"/>
</dbReference>
<dbReference type="Gene3D" id="3.60.60.30">
    <property type="match status" value="1"/>
</dbReference>
<keyword evidence="9" id="KW-1133">Transmembrane helix</keyword>
<dbReference type="KEGG" id="gla:GL50803_00115159"/>
<evidence type="ECO:0000256" key="9">
    <source>
        <dbReference type="SAM" id="Phobius"/>
    </source>
</evidence>
<feature type="transmembrane region" description="Helical" evidence="9">
    <location>
        <begin position="574"/>
        <end position="595"/>
    </location>
</feature>
<evidence type="ECO:0000256" key="5">
    <source>
        <dbReference type="ARBA" id="ARBA00023098"/>
    </source>
</evidence>
<dbReference type="PANTHER" id="PTHR12370:SF3">
    <property type="entry name" value="PHOSPHOLIPASE B-LIKE 2-RELATED"/>
    <property type="match status" value="1"/>
</dbReference>
<dbReference type="GO" id="GO:0009395">
    <property type="term" value="P:phospholipid catabolic process"/>
    <property type="evidence" value="ECO:0000318"/>
    <property type="project" value="GO_Central"/>
</dbReference>
<dbReference type="VEuPathDB" id="GiardiaDB:GL50803_115159"/>
<evidence type="ECO:0000256" key="6">
    <source>
        <dbReference type="ARBA" id="ARBA00023180"/>
    </source>
</evidence>
<dbReference type="OMA" id="ETSYNIM"/>